<feature type="transmembrane region" description="Helical" evidence="2">
    <location>
        <begin position="21"/>
        <end position="40"/>
    </location>
</feature>
<evidence type="ECO:0000313" key="4">
    <source>
        <dbReference type="EMBL" id="ADV62795.1"/>
    </source>
</evidence>
<dbReference type="Pfam" id="PF09992">
    <property type="entry name" value="NAGPA"/>
    <property type="match status" value="1"/>
</dbReference>
<protein>
    <recommendedName>
        <fullName evidence="3">Phosphodiester glycosidase domain-containing protein</fullName>
    </recommendedName>
</protein>
<reference evidence="4 5" key="2">
    <citation type="journal article" date="2011" name="Stand. Genomic Sci.">
        <title>Complete genome sequence of Isosphaera pallida type strain (IS1B).</title>
        <authorList>
            <consortium name="US DOE Joint Genome Institute (JGI-PGF)"/>
            <person name="Goker M."/>
            <person name="Cleland D."/>
            <person name="Saunders E."/>
            <person name="Lapidus A."/>
            <person name="Nolan M."/>
            <person name="Lucas S."/>
            <person name="Hammon N."/>
            <person name="Deshpande S."/>
            <person name="Cheng J.F."/>
            <person name="Tapia R."/>
            <person name="Han C."/>
            <person name="Goodwin L."/>
            <person name="Pitluck S."/>
            <person name="Liolios K."/>
            <person name="Pagani I."/>
            <person name="Ivanova N."/>
            <person name="Mavromatis K."/>
            <person name="Pati A."/>
            <person name="Chen A."/>
            <person name="Palaniappan K."/>
            <person name="Land M."/>
            <person name="Hauser L."/>
            <person name="Chang Y.J."/>
            <person name="Jeffries C.D."/>
            <person name="Detter J.C."/>
            <person name="Beck B."/>
            <person name="Woyke T."/>
            <person name="Bristow J."/>
            <person name="Eisen J.A."/>
            <person name="Markowitz V."/>
            <person name="Hugenholtz P."/>
            <person name="Kyrpides N.C."/>
            <person name="Klenk H.P."/>
        </authorList>
    </citation>
    <scope>NUCLEOTIDE SEQUENCE [LARGE SCALE GENOMIC DNA]</scope>
    <source>
        <strain evidence="5">ATCC 43644 / DSM 9630 / IS1B</strain>
    </source>
</reference>
<evidence type="ECO:0000256" key="1">
    <source>
        <dbReference type="SAM" id="MobiDB-lite"/>
    </source>
</evidence>
<dbReference type="eggNOG" id="COG4632">
    <property type="taxonomic scope" value="Bacteria"/>
</dbReference>
<keyword evidence="2" id="KW-0472">Membrane</keyword>
<feature type="region of interest" description="Disordered" evidence="1">
    <location>
        <begin position="300"/>
        <end position="326"/>
    </location>
</feature>
<dbReference type="Proteomes" id="UP000008631">
    <property type="component" value="Chromosome"/>
</dbReference>
<evidence type="ECO:0000256" key="2">
    <source>
        <dbReference type="SAM" id="Phobius"/>
    </source>
</evidence>
<dbReference type="PANTHER" id="PTHR40446:SF2">
    <property type="entry name" value="N-ACETYLGLUCOSAMINE-1-PHOSPHODIESTER ALPHA-N-ACETYLGLUCOSAMINIDASE"/>
    <property type="match status" value="1"/>
</dbReference>
<reference key="1">
    <citation type="submission" date="2010-11" db="EMBL/GenBank/DDBJ databases">
        <title>The complete sequence of chromosome of Isophaera pallida ATCC 43644.</title>
        <authorList>
            <consortium name="US DOE Joint Genome Institute (JGI-PGF)"/>
            <person name="Lucas S."/>
            <person name="Copeland A."/>
            <person name="Lapidus A."/>
            <person name="Bruce D."/>
            <person name="Goodwin L."/>
            <person name="Pitluck S."/>
            <person name="Kyrpides N."/>
            <person name="Mavromatis K."/>
            <person name="Pagani I."/>
            <person name="Ivanova N."/>
            <person name="Saunders E."/>
            <person name="Brettin T."/>
            <person name="Detter J.C."/>
            <person name="Han C."/>
            <person name="Tapia R."/>
            <person name="Land M."/>
            <person name="Hauser L."/>
            <person name="Markowitz V."/>
            <person name="Cheng J.-F."/>
            <person name="Hugenholtz P."/>
            <person name="Woyke T."/>
            <person name="Wu D."/>
            <person name="Eisen J.A."/>
        </authorList>
    </citation>
    <scope>NUCLEOTIDE SEQUENCE</scope>
    <source>
        <strain>ATCC 43644</strain>
    </source>
</reference>
<keyword evidence="2" id="KW-0812">Transmembrane</keyword>
<dbReference type="PANTHER" id="PTHR40446">
    <property type="entry name" value="N-ACETYLGLUCOSAMINE-1-PHOSPHODIESTER ALPHA-N-ACETYLGLUCOSAMINIDASE"/>
    <property type="match status" value="1"/>
</dbReference>
<evidence type="ECO:0000259" key="3">
    <source>
        <dbReference type="Pfam" id="PF09992"/>
    </source>
</evidence>
<feature type="domain" description="Phosphodiester glycosidase" evidence="3">
    <location>
        <begin position="150"/>
        <end position="316"/>
    </location>
</feature>
<gene>
    <name evidence="4" type="ordered locus">Isop_2217</name>
</gene>
<evidence type="ECO:0000313" key="5">
    <source>
        <dbReference type="Proteomes" id="UP000008631"/>
    </source>
</evidence>
<dbReference type="KEGG" id="ipa:Isop_2217"/>
<keyword evidence="2" id="KW-1133">Transmembrane helix</keyword>
<proteinExistence type="predicted"/>
<organism evidence="4 5">
    <name type="scientific">Isosphaera pallida (strain ATCC 43644 / DSM 9630 / IS1B)</name>
    <dbReference type="NCBI Taxonomy" id="575540"/>
    <lineage>
        <taxon>Bacteria</taxon>
        <taxon>Pseudomonadati</taxon>
        <taxon>Planctomycetota</taxon>
        <taxon>Planctomycetia</taxon>
        <taxon>Isosphaerales</taxon>
        <taxon>Isosphaeraceae</taxon>
        <taxon>Isosphaera</taxon>
    </lineage>
</organism>
<dbReference type="HOGENOM" id="CLU_851998_0_0_0"/>
<dbReference type="RefSeq" id="WP_013565083.1">
    <property type="nucleotide sequence ID" value="NC_014962.1"/>
</dbReference>
<dbReference type="AlphaFoldDB" id="E8R538"/>
<keyword evidence="5" id="KW-1185">Reference proteome</keyword>
<dbReference type="InParanoid" id="E8R538"/>
<dbReference type="InterPro" id="IPR018711">
    <property type="entry name" value="NAGPA"/>
</dbReference>
<sequence length="326" mass="35123">MTQFQHQEASQLRRRRHRATAAWIVWGLMIGGLVFAWVPAQSVRGQDALEAPAVRIDQLDADTLKHAWRPLFRGVDHLALAAETPRRLRGQALRIDLTTPGLSFVVSPSNGERPLEADSVTTSAFLAAEGLDAAINCAPFGPVVNDSGVPQDIVGLAIREGMVISPPDPAYDALVLDRSNHARIVSQQALIEGGEQGLEGIWTACGGFKIILKAGEILPGDDPVHPRSAVGVSQDGQFLILLAIDGRQPLHSMGAMQRETADWLRKLGAWDGLNLDGGGSTSLVVRDNQGAARILNRPIHQGKPGLERPCPNHLGLKVSPRERQSP</sequence>
<accession>E8R538</accession>
<dbReference type="STRING" id="575540.Isop_2217"/>
<dbReference type="EMBL" id="CP002353">
    <property type="protein sequence ID" value="ADV62795.1"/>
    <property type="molecule type" value="Genomic_DNA"/>
</dbReference>
<name>E8R538_ISOPI</name>